<keyword evidence="4" id="KW-0413">Isomerase</keyword>
<keyword evidence="2" id="KW-0812">Transmembrane</keyword>
<evidence type="ECO:0000313" key="5">
    <source>
        <dbReference type="Proteomes" id="UP000216074"/>
    </source>
</evidence>
<evidence type="ECO:0000313" key="4">
    <source>
        <dbReference type="EMBL" id="OZG63227.1"/>
    </source>
</evidence>
<dbReference type="Proteomes" id="UP000216074">
    <property type="component" value="Unassembled WGS sequence"/>
</dbReference>
<gene>
    <name evidence="4" type="ORF">BHAP_1916</name>
</gene>
<dbReference type="InterPro" id="IPR025241">
    <property type="entry name" value="DUF4190"/>
</dbReference>
<evidence type="ECO:0000256" key="1">
    <source>
        <dbReference type="SAM" id="MobiDB-lite"/>
    </source>
</evidence>
<dbReference type="RefSeq" id="WP_094730467.1">
    <property type="nucleotide sequence ID" value="NZ_MWWY01000039.1"/>
</dbReference>
<feature type="compositionally biased region" description="Polar residues" evidence="1">
    <location>
        <begin position="42"/>
        <end position="56"/>
    </location>
</feature>
<dbReference type="AlphaFoldDB" id="A0A261FVL3"/>
<dbReference type="EMBL" id="MWWY01000039">
    <property type="protein sequence ID" value="OZG63227.1"/>
    <property type="molecule type" value="Genomic_DNA"/>
</dbReference>
<feature type="transmembrane region" description="Helical" evidence="2">
    <location>
        <begin position="159"/>
        <end position="183"/>
    </location>
</feature>
<comment type="caution">
    <text evidence="4">The sequence shown here is derived from an EMBL/GenBank/DDBJ whole genome shotgun (WGS) entry which is preliminary data.</text>
</comment>
<feature type="compositionally biased region" description="Low complexity" evidence="1">
    <location>
        <begin position="88"/>
        <end position="100"/>
    </location>
</feature>
<evidence type="ECO:0000256" key="2">
    <source>
        <dbReference type="SAM" id="Phobius"/>
    </source>
</evidence>
<keyword evidence="5" id="KW-1185">Reference proteome</keyword>
<keyword evidence="2" id="KW-0472">Membrane</keyword>
<protein>
    <submittedName>
        <fullName evidence="4">Peptidyl-prolyl cis-trans isomerase</fullName>
    </submittedName>
</protein>
<feature type="compositionally biased region" description="Low complexity" evidence="1">
    <location>
        <begin position="57"/>
        <end position="74"/>
    </location>
</feature>
<keyword evidence="2" id="KW-1133">Transmembrane helix</keyword>
<feature type="domain" description="DUF4190" evidence="3">
    <location>
        <begin position="159"/>
        <end position="210"/>
    </location>
</feature>
<evidence type="ECO:0000259" key="3">
    <source>
        <dbReference type="Pfam" id="PF13828"/>
    </source>
</evidence>
<feature type="compositionally biased region" description="Low complexity" evidence="1">
    <location>
        <begin position="14"/>
        <end position="41"/>
    </location>
</feature>
<dbReference type="GO" id="GO:0016853">
    <property type="term" value="F:isomerase activity"/>
    <property type="evidence" value="ECO:0007669"/>
    <property type="project" value="UniProtKB-KW"/>
</dbReference>
<feature type="region of interest" description="Disordered" evidence="1">
    <location>
        <begin position="1"/>
        <end position="116"/>
    </location>
</feature>
<proteinExistence type="predicted"/>
<reference evidence="4 5" key="1">
    <citation type="journal article" date="2017" name="BMC Genomics">
        <title>Comparative genomic and phylogenomic analyses of the Bifidobacteriaceae family.</title>
        <authorList>
            <person name="Lugli G.A."/>
            <person name="Milani C."/>
            <person name="Turroni F."/>
            <person name="Duranti S."/>
            <person name="Mancabelli L."/>
            <person name="Mangifesta M."/>
            <person name="Ferrario C."/>
            <person name="Modesto M."/>
            <person name="Mattarelli P."/>
            <person name="Jiri K."/>
            <person name="van Sinderen D."/>
            <person name="Ventura M."/>
        </authorList>
    </citation>
    <scope>NUCLEOTIDE SEQUENCE [LARGE SCALE GENOMIC DNA]</scope>
    <source>
        <strain evidence="4 5">DSM 100202</strain>
    </source>
</reference>
<accession>A0A261FVL3</accession>
<feature type="transmembrane region" description="Helical" evidence="2">
    <location>
        <begin position="195"/>
        <end position="219"/>
    </location>
</feature>
<organism evidence="4 5">
    <name type="scientific">Bifidobacterium hapali</name>
    <dbReference type="NCBI Taxonomy" id="1630172"/>
    <lineage>
        <taxon>Bacteria</taxon>
        <taxon>Bacillati</taxon>
        <taxon>Actinomycetota</taxon>
        <taxon>Actinomycetes</taxon>
        <taxon>Bifidobacteriales</taxon>
        <taxon>Bifidobacteriaceae</taxon>
        <taxon>Bifidobacterium</taxon>
    </lineage>
</organism>
<name>A0A261FVL3_9BIFI</name>
<sequence>MSDNNAMPQTPFDPQSGTPSTPQSSTSAYDSSAPQSAPQSSVNQPVDSQQTPGATEQSYASPQYGQSSQSYTQSDPQPSQPAENYGYASQPAAGTAAAAPQPNPYEQDHPYMGAAAPGQGAPYAQAGYAAPGQPYPPQGAYYGYPYLAPVNQRWNTLCIVGFILSFVFAPAGLVLSVIALIQINKSGEKSKGMSIAGIIIGAVNTILLVLIVALFMWAFEASVDMVHNGDIEFGNGGSSPTDCAVTINGECLSYGDLRKYGIDPDDLDDLSRLGLDLNSGSGRTTALSTVQ</sequence>
<dbReference type="Pfam" id="PF13828">
    <property type="entry name" value="DUF4190"/>
    <property type="match status" value="1"/>
</dbReference>